<dbReference type="InterPro" id="IPR011032">
    <property type="entry name" value="GroES-like_sf"/>
</dbReference>
<organism evidence="3">
    <name type="scientific">uncultured Caudovirales phage</name>
    <dbReference type="NCBI Taxonomy" id="2100421"/>
    <lineage>
        <taxon>Viruses</taxon>
        <taxon>Duplodnaviria</taxon>
        <taxon>Heunggongvirae</taxon>
        <taxon>Uroviricota</taxon>
        <taxon>Caudoviricetes</taxon>
        <taxon>Peduoviridae</taxon>
        <taxon>Maltschvirus</taxon>
        <taxon>Maltschvirus maltsch</taxon>
    </lineage>
</organism>
<evidence type="ECO:0000256" key="2">
    <source>
        <dbReference type="ARBA" id="ARBA00023186"/>
    </source>
</evidence>
<dbReference type="PRINTS" id="PR00297">
    <property type="entry name" value="CHAPERONIN10"/>
</dbReference>
<dbReference type="GO" id="GO:0051087">
    <property type="term" value="F:protein-folding chaperone binding"/>
    <property type="evidence" value="ECO:0007669"/>
    <property type="project" value="TreeGrafter"/>
</dbReference>
<reference evidence="3" key="1">
    <citation type="submission" date="2020-05" db="EMBL/GenBank/DDBJ databases">
        <authorList>
            <person name="Chiriac C."/>
            <person name="Salcher M."/>
            <person name="Ghai R."/>
            <person name="Kavagutti S V."/>
        </authorList>
    </citation>
    <scope>NUCLEOTIDE SEQUENCE</scope>
</reference>
<comment type="similarity">
    <text evidence="1">Belongs to the GroES chaperonin family.</text>
</comment>
<dbReference type="FunFam" id="2.30.33.40:FF:000001">
    <property type="entry name" value="10 kDa chaperonin"/>
    <property type="match status" value="1"/>
</dbReference>
<dbReference type="Gene3D" id="2.30.33.40">
    <property type="entry name" value="GroES chaperonin"/>
    <property type="match status" value="1"/>
</dbReference>
<dbReference type="PANTHER" id="PTHR10772">
    <property type="entry name" value="10 KDA HEAT SHOCK PROTEIN"/>
    <property type="match status" value="1"/>
</dbReference>
<dbReference type="InterPro" id="IPR020818">
    <property type="entry name" value="Chaperonin_GroES"/>
</dbReference>
<dbReference type="GO" id="GO:0005524">
    <property type="term" value="F:ATP binding"/>
    <property type="evidence" value="ECO:0007669"/>
    <property type="project" value="InterPro"/>
</dbReference>
<dbReference type="Pfam" id="PF00166">
    <property type="entry name" value="Cpn10"/>
    <property type="match status" value="1"/>
</dbReference>
<dbReference type="GO" id="GO:0051082">
    <property type="term" value="F:unfolded protein binding"/>
    <property type="evidence" value="ECO:0007669"/>
    <property type="project" value="TreeGrafter"/>
</dbReference>
<proteinExistence type="inferred from homology"/>
<dbReference type="InterPro" id="IPR037124">
    <property type="entry name" value="Chaperonin_GroES_sf"/>
</dbReference>
<accession>A0A6J5TDE0</accession>
<sequence>MKPLEDRVIIKPTKVVEERTATGLILASPQNDKENQGTIIEVGPGRVLPSGVRIEMDLAVGDIVVFNPMAVQSFERDGEEFHVSFTKDILAIIGHVDD</sequence>
<keyword evidence="2" id="KW-0143">Chaperone</keyword>
<dbReference type="EMBL" id="LR798269">
    <property type="protein sequence ID" value="CAB5219594.1"/>
    <property type="molecule type" value="Genomic_DNA"/>
</dbReference>
<name>A0A6J5TDE0_9CAUD</name>
<dbReference type="PANTHER" id="PTHR10772:SF58">
    <property type="entry name" value="CO-CHAPERONIN GROES"/>
    <property type="match status" value="1"/>
</dbReference>
<dbReference type="GO" id="GO:0044183">
    <property type="term" value="F:protein folding chaperone"/>
    <property type="evidence" value="ECO:0007669"/>
    <property type="project" value="InterPro"/>
</dbReference>
<gene>
    <name evidence="3" type="ORF">UFOVP222_95</name>
</gene>
<dbReference type="SUPFAM" id="SSF50129">
    <property type="entry name" value="GroES-like"/>
    <property type="match status" value="1"/>
</dbReference>
<dbReference type="SMART" id="SM00883">
    <property type="entry name" value="Cpn10"/>
    <property type="match status" value="1"/>
</dbReference>
<protein>
    <submittedName>
        <fullName evidence="3">GroS Co-chaperonin GroES (HSP10)</fullName>
    </submittedName>
</protein>
<evidence type="ECO:0000256" key="1">
    <source>
        <dbReference type="ARBA" id="ARBA00006975"/>
    </source>
</evidence>
<evidence type="ECO:0000313" key="3">
    <source>
        <dbReference type="EMBL" id="CAB5219594.1"/>
    </source>
</evidence>
<dbReference type="GO" id="GO:0046872">
    <property type="term" value="F:metal ion binding"/>
    <property type="evidence" value="ECO:0007669"/>
    <property type="project" value="TreeGrafter"/>
</dbReference>
<dbReference type="CDD" id="cd00320">
    <property type="entry name" value="cpn10"/>
    <property type="match status" value="1"/>
</dbReference>